<keyword evidence="4" id="KW-1003">Cell membrane</keyword>
<dbReference type="InterPro" id="IPR051621">
    <property type="entry name" value="T2SS_protein_J"/>
</dbReference>
<feature type="transmembrane region" description="Helical" evidence="10">
    <location>
        <begin position="12"/>
        <end position="34"/>
    </location>
</feature>
<keyword evidence="7 10" id="KW-0812">Transmembrane</keyword>
<dbReference type="GeneID" id="99766962"/>
<organism evidence="11 12">
    <name type="scientific">Alloalcanivorax venustensis ISO4</name>
    <dbReference type="NCBI Taxonomy" id="1177184"/>
    <lineage>
        <taxon>Bacteria</taxon>
        <taxon>Pseudomonadati</taxon>
        <taxon>Pseudomonadota</taxon>
        <taxon>Gammaproteobacteria</taxon>
        <taxon>Oceanospirillales</taxon>
        <taxon>Alcanivoracaceae</taxon>
        <taxon>Alloalcanivorax</taxon>
    </lineage>
</organism>
<keyword evidence="8 10" id="KW-1133">Transmembrane helix</keyword>
<keyword evidence="12" id="KW-1185">Reference proteome</keyword>
<dbReference type="Pfam" id="PF07963">
    <property type="entry name" value="N_methyl"/>
    <property type="match status" value="1"/>
</dbReference>
<dbReference type="NCBIfam" id="TIGR02532">
    <property type="entry name" value="IV_pilin_GFxxxE"/>
    <property type="match status" value="1"/>
</dbReference>
<sequence length="213" mass="24753">MRDSRARQPGFTLLEMLITIAIFALMYVVAVEFLSSAMNNRDTLSEGATELEDAQRAVTYLTLDFEQMIARPVRDPYGDPQPALIGNDNYVEFTRLGWANPFALRRRSEMQRVVYAFEDEKLYRRYWPVLDTNVATEFQEDVLLDGVADFKVRYLDQAQTGEVGWLEFWPEPALANTPVWQQRLPKSVEIDIEMEDGQTLHRYFRTVVNPWAS</sequence>
<evidence type="ECO:0000256" key="8">
    <source>
        <dbReference type="ARBA" id="ARBA00022989"/>
    </source>
</evidence>
<reference evidence="11 12" key="1">
    <citation type="submission" date="2012-09" db="EMBL/GenBank/DDBJ databases">
        <title>Genome Sequence of alkane-degrading Bacterium Alcanivorax venustensis ISO4.</title>
        <authorList>
            <person name="Lai Q."/>
            <person name="Shao Z."/>
        </authorList>
    </citation>
    <scope>NUCLEOTIDE SEQUENCE [LARGE SCALE GENOMIC DNA]</scope>
    <source>
        <strain evidence="11 12">ISO4</strain>
    </source>
</reference>
<comment type="subcellular location">
    <subcellularLocation>
        <location evidence="1">Cell inner membrane</location>
        <topology evidence="1">Single-pass membrane protein</topology>
    </subcellularLocation>
</comment>
<protein>
    <recommendedName>
        <fullName evidence="3">Type II secretion system protein J</fullName>
    </recommendedName>
</protein>
<dbReference type="InterPro" id="IPR010055">
    <property type="entry name" value="T2SS_protein-GspJ"/>
</dbReference>
<evidence type="ECO:0000256" key="5">
    <source>
        <dbReference type="ARBA" id="ARBA00022481"/>
    </source>
</evidence>
<evidence type="ECO:0000256" key="9">
    <source>
        <dbReference type="ARBA" id="ARBA00023136"/>
    </source>
</evidence>
<proteinExistence type="inferred from homology"/>
<evidence type="ECO:0000256" key="7">
    <source>
        <dbReference type="ARBA" id="ARBA00022692"/>
    </source>
</evidence>
<keyword evidence="9 10" id="KW-0472">Membrane</keyword>
<evidence type="ECO:0000256" key="10">
    <source>
        <dbReference type="SAM" id="Phobius"/>
    </source>
</evidence>
<evidence type="ECO:0000256" key="6">
    <source>
        <dbReference type="ARBA" id="ARBA00022519"/>
    </source>
</evidence>
<dbReference type="PANTHER" id="PTHR39583:SF2">
    <property type="entry name" value="TYPE II SECRETION SYSTEM PROTEIN J"/>
    <property type="match status" value="1"/>
</dbReference>
<dbReference type="InterPro" id="IPR045584">
    <property type="entry name" value="Pilin-like"/>
</dbReference>
<keyword evidence="5" id="KW-0488">Methylation</keyword>
<comment type="caution">
    <text evidence="11">The sequence shown here is derived from an EMBL/GenBank/DDBJ whole genome shotgun (WGS) entry which is preliminary data.</text>
</comment>
<dbReference type="PANTHER" id="PTHR39583">
    <property type="entry name" value="TYPE II SECRETION SYSTEM PROTEIN J-RELATED"/>
    <property type="match status" value="1"/>
</dbReference>
<dbReference type="RefSeq" id="WP_142948765.1">
    <property type="nucleotide sequence ID" value="NZ_ARXR01000013.1"/>
</dbReference>
<dbReference type="EMBL" id="ARXR01000013">
    <property type="protein sequence ID" value="MBF5053227.1"/>
    <property type="molecule type" value="Genomic_DNA"/>
</dbReference>
<dbReference type="Proteomes" id="UP000644441">
    <property type="component" value="Unassembled WGS sequence"/>
</dbReference>
<dbReference type="Gene3D" id="3.10.610.10">
    <property type="entry name" value="GSPII I/J protein-like"/>
    <property type="match status" value="1"/>
</dbReference>
<evidence type="ECO:0000313" key="12">
    <source>
        <dbReference type="Proteomes" id="UP000644441"/>
    </source>
</evidence>
<evidence type="ECO:0000313" key="11">
    <source>
        <dbReference type="EMBL" id="MBF5053227.1"/>
    </source>
</evidence>
<dbReference type="Pfam" id="PF11612">
    <property type="entry name" value="T2SSJ"/>
    <property type="match status" value="1"/>
</dbReference>
<comment type="similarity">
    <text evidence="2">Belongs to the GSP J family.</text>
</comment>
<keyword evidence="6" id="KW-0997">Cell inner membrane</keyword>
<dbReference type="InterPro" id="IPR012902">
    <property type="entry name" value="N_methyl_site"/>
</dbReference>
<evidence type="ECO:0000256" key="1">
    <source>
        <dbReference type="ARBA" id="ARBA00004377"/>
    </source>
</evidence>
<evidence type="ECO:0000256" key="3">
    <source>
        <dbReference type="ARBA" id="ARBA00021539"/>
    </source>
</evidence>
<gene>
    <name evidence="11" type="ORF">ISO4_01829</name>
</gene>
<evidence type="ECO:0000256" key="2">
    <source>
        <dbReference type="ARBA" id="ARBA00011084"/>
    </source>
</evidence>
<accession>A0ABS0AHY3</accession>
<name>A0ABS0AHY3_9GAMM</name>
<dbReference type="NCBIfam" id="TIGR01711">
    <property type="entry name" value="gspJ"/>
    <property type="match status" value="1"/>
</dbReference>
<dbReference type="SUPFAM" id="SSF54523">
    <property type="entry name" value="Pili subunits"/>
    <property type="match status" value="1"/>
</dbReference>
<evidence type="ECO:0000256" key="4">
    <source>
        <dbReference type="ARBA" id="ARBA00022475"/>
    </source>
</evidence>